<evidence type="ECO:0000313" key="2">
    <source>
        <dbReference type="EMBL" id="EEY21526.1"/>
    </source>
</evidence>
<dbReference type="HOGENOM" id="CLU_2185971_0_0_1"/>
<dbReference type="Proteomes" id="UP000008698">
    <property type="component" value="Unassembled WGS sequence"/>
</dbReference>
<evidence type="ECO:0000256" key="1">
    <source>
        <dbReference type="SAM" id="MobiDB-lite"/>
    </source>
</evidence>
<keyword evidence="3" id="KW-1185">Reference proteome</keyword>
<dbReference type="eggNOG" id="KOG0504">
    <property type="taxonomic scope" value="Eukaryota"/>
</dbReference>
<organism evidence="3">
    <name type="scientific">Verticillium alfalfae (strain VaMs.102 / ATCC MYA-4576 / FGSC 10136)</name>
    <name type="common">Verticillium wilt of alfalfa</name>
    <name type="synonym">Verticillium albo-atrum</name>
    <dbReference type="NCBI Taxonomy" id="526221"/>
    <lineage>
        <taxon>Eukaryota</taxon>
        <taxon>Fungi</taxon>
        <taxon>Dikarya</taxon>
        <taxon>Ascomycota</taxon>
        <taxon>Pezizomycotina</taxon>
        <taxon>Sordariomycetes</taxon>
        <taxon>Hypocreomycetidae</taxon>
        <taxon>Glomerellales</taxon>
        <taxon>Plectosphaerellaceae</taxon>
        <taxon>Verticillium</taxon>
    </lineage>
</organism>
<accession>C9SRW1</accession>
<dbReference type="RefSeq" id="XP_003002177.1">
    <property type="nucleotide sequence ID" value="XM_003002131.1"/>
</dbReference>
<protein>
    <submittedName>
        <fullName evidence="2">Predicted protein</fullName>
    </submittedName>
</protein>
<gene>
    <name evidence="2" type="ORF">VDBG_07636</name>
</gene>
<reference evidence="3" key="1">
    <citation type="journal article" date="2011" name="PLoS Pathog.">
        <title>Comparative genomics yields insights into niche adaptation of plant vascular wilt pathogens.</title>
        <authorList>
            <person name="Klosterman S.J."/>
            <person name="Subbarao K.V."/>
            <person name="Kang S."/>
            <person name="Veronese P."/>
            <person name="Gold S.E."/>
            <person name="Thomma B.P.H.J."/>
            <person name="Chen Z."/>
            <person name="Henrissat B."/>
            <person name="Lee Y.-H."/>
            <person name="Park J."/>
            <person name="Garcia-Pedrajas M.D."/>
            <person name="Barbara D.J."/>
            <person name="Anchieta A."/>
            <person name="de Jonge R."/>
            <person name="Santhanam P."/>
            <person name="Maruthachalam K."/>
            <person name="Atallah Z."/>
            <person name="Amyotte S.G."/>
            <person name="Paz Z."/>
            <person name="Inderbitzin P."/>
            <person name="Hayes R.J."/>
            <person name="Heiman D.I."/>
            <person name="Young S."/>
            <person name="Zeng Q."/>
            <person name="Engels R."/>
            <person name="Galagan J."/>
            <person name="Cuomo C.A."/>
            <person name="Dobinson K.F."/>
            <person name="Ma L.-J."/>
        </authorList>
    </citation>
    <scope>NUCLEOTIDE SEQUENCE [LARGE SCALE GENOMIC DNA]</scope>
    <source>
        <strain evidence="3">VaMs.102 / ATCC MYA-4576 / FGSC 10136</strain>
    </source>
</reference>
<dbReference type="KEGG" id="val:VDBG_07636"/>
<proteinExistence type="predicted"/>
<dbReference type="EMBL" id="DS985223">
    <property type="protein sequence ID" value="EEY21526.1"/>
    <property type="molecule type" value="Genomic_DNA"/>
</dbReference>
<dbReference type="AlphaFoldDB" id="C9SRW1"/>
<sequence length="109" mass="11769">MALYLTEDEVDDLSYFARAGEQADLAEALATLSARESVAPAAILTAARDESKATCSAHGGRQRKPRSVGPHPCSSGNMSLRLHCENGRNGCKGGNEKSWNVMSAWRLQY</sequence>
<name>C9SRW1_VERA1</name>
<dbReference type="GeneID" id="9537654"/>
<dbReference type="OrthoDB" id="10057496at2759"/>
<feature type="region of interest" description="Disordered" evidence="1">
    <location>
        <begin position="49"/>
        <end position="75"/>
    </location>
</feature>
<evidence type="ECO:0000313" key="3">
    <source>
        <dbReference type="Proteomes" id="UP000008698"/>
    </source>
</evidence>
<dbReference type="STRING" id="526221.C9SRW1"/>